<dbReference type="Pfam" id="PF01131">
    <property type="entry name" value="Topoisom_bac"/>
    <property type="match status" value="1"/>
</dbReference>
<dbReference type="SMART" id="SM00437">
    <property type="entry name" value="TOP1Ac"/>
    <property type="match status" value="1"/>
</dbReference>
<dbReference type="InterPro" id="IPR028612">
    <property type="entry name" value="Topoisom_1_IA"/>
</dbReference>
<comment type="subunit">
    <text evidence="8">Monomer.</text>
</comment>
<evidence type="ECO:0000256" key="7">
    <source>
        <dbReference type="ARBA" id="ARBA00023235"/>
    </source>
</evidence>
<evidence type="ECO:0000256" key="2">
    <source>
        <dbReference type="ARBA" id="ARBA00009446"/>
    </source>
</evidence>
<feature type="domain" description="Topo IA-type catalytic" evidence="11">
    <location>
        <begin position="133"/>
        <end position="573"/>
    </location>
</feature>
<feature type="site" description="Interaction with DNA" evidence="8">
    <location>
        <position position="505"/>
    </location>
</feature>
<evidence type="ECO:0000256" key="4">
    <source>
        <dbReference type="ARBA" id="ARBA00022842"/>
    </source>
</evidence>
<sequence>MPKHLLIVESPAKAKTINKYLGKDFTVLASYGHVRDLVPKEGAVDPDNGFAMRYDLIEKNEKHVEAIARAAKGADDIFLATDPDREGEAISWHIAEILKERGLLKDKPMQRVVFTEITPRAIKEAMLKPRAIAADLVDAQQARRALDYLVGFNLSPVLWRKVQRGLSAGRVQSPALRMIVEREEEIEAFIAREYWSIDAHCRHPSQAFNARLIKLDGQKFEQFTVTDGDTAEAARLRIQQAAQGVLHVTDVASKERKRRPAPPFTTSTLQQEASRKLGFTTRKTMQVAQKLYEGVALGDEGSVGLISYMRTDSVNLSQDALSEIRDVIARDYGTASLPDQPNAYTTKSKNAQEAHEAVRPTSALRTPAQVARFLSDDERRLYELIWRRAVACQMIPATLNTVSVDLSAGSEHVFRASGTTVVVPGFLAVYEEGKDTKSSEDEDEGRKLPLMKAGDNIPLDRIVTDQHFTQPPPRFTEAALVKALEEYGIGRPSTYASIIQTLQFRKYVEMEGRSFRPTDVGRAVSKFLSGHFTRYVDYDFTAKLEDDLDAVSRGEAEWIPLMEKFWGPFKELVEDKKDSLDKTDAGSVRVLGTDPVSGKEVSARIGRFGPMVQIGTVEDEDKPTFASLRPGQSIYSISIEDALELFKMPRALGQDKDQDVSVGIGRFGPFARRGSVYASLKKEDDPYTIDLARAVFLIEEKEEIARNRVIKDFEGSDIQVLNGRFGPYISDGKLNGKIPKDREPASLTFEEVQQLLADTGKPVRKGFGAKKATLKKNAVKDSAPKKTAAKKTATKTAASKTAAKKAPAKKAAAEKATKRVVKKTVSKAAG</sequence>
<dbReference type="InterPro" id="IPR023405">
    <property type="entry name" value="Topo_IA_core_domain"/>
</dbReference>
<evidence type="ECO:0000259" key="11">
    <source>
        <dbReference type="PROSITE" id="PS52039"/>
    </source>
</evidence>
<feature type="compositionally biased region" description="Basic residues" evidence="9">
    <location>
        <begin position="818"/>
        <end position="830"/>
    </location>
</feature>
<feature type="site" description="Interaction with DNA" evidence="8">
    <location>
        <position position="310"/>
    </location>
</feature>
<feature type="region of interest" description="Interaction with DNA" evidence="8">
    <location>
        <begin position="167"/>
        <end position="172"/>
    </location>
</feature>
<dbReference type="Gene3D" id="1.10.460.10">
    <property type="entry name" value="Topoisomerase I, domain 2"/>
    <property type="match status" value="1"/>
</dbReference>
<keyword evidence="7 8" id="KW-0413">Isomerase</keyword>
<proteinExistence type="inferred from homology"/>
<keyword evidence="6 8" id="KW-0238">DNA-binding</keyword>
<dbReference type="RefSeq" id="WP_053501619.1">
    <property type="nucleotide sequence ID" value="NZ_CP127225.1"/>
</dbReference>
<dbReference type="HAMAP" id="MF_00952">
    <property type="entry name" value="Topoisom_1_prok"/>
    <property type="match status" value="1"/>
</dbReference>
<evidence type="ECO:0000256" key="8">
    <source>
        <dbReference type="HAMAP-Rule" id="MF_00952"/>
    </source>
</evidence>
<dbReference type="PANTHER" id="PTHR42785:SF1">
    <property type="entry name" value="DNA TOPOISOMERASE"/>
    <property type="match status" value="1"/>
</dbReference>
<feature type="site" description="Interaction with DNA" evidence="8">
    <location>
        <position position="143"/>
    </location>
</feature>
<dbReference type="PROSITE" id="PS52039">
    <property type="entry name" value="TOPO_IA_2"/>
    <property type="match status" value="1"/>
</dbReference>
<comment type="caution">
    <text evidence="8">Lacks conserved residue(s) required for the propagation of feature annotation.</text>
</comment>
<dbReference type="PANTHER" id="PTHR42785">
    <property type="entry name" value="DNA TOPOISOMERASE, TYPE IA, CORE"/>
    <property type="match status" value="1"/>
</dbReference>
<dbReference type="PRINTS" id="PR00417">
    <property type="entry name" value="PRTPISMRASEI"/>
</dbReference>
<dbReference type="InterPro" id="IPR034149">
    <property type="entry name" value="TOPRIM_TopoI"/>
</dbReference>
<dbReference type="InterPro" id="IPR013497">
    <property type="entry name" value="Topo_IA_cen"/>
</dbReference>
<evidence type="ECO:0000256" key="6">
    <source>
        <dbReference type="ARBA" id="ARBA00023125"/>
    </source>
</evidence>
<dbReference type="GO" id="GO:0006265">
    <property type="term" value="P:DNA topological change"/>
    <property type="evidence" value="ECO:0007669"/>
    <property type="project" value="UniProtKB-UniRule"/>
</dbReference>
<dbReference type="InterPro" id="IPR013826">
    <property type="entry name" value="Topo_IA_cen_sub3"/>
</dbReference>
<dbReference type="Pfam" id="PF01751">
    <property type="entry name" value="Toprim"/>
    <property type="match status" value="1"/>
</dbReference>
<dbReference type="EC" id="5.6.2.1" evidence="8"/>
<dbReference type="SUPFAM" id="SSF56712">
    <property type="entry name" value="Prokaryotic type I DNA topoisomerase"/>
    <property type="match status" value="1"/>
</dbReference>
<feature type="region of interest" description="Disordered" evidence="9">
    <location>
        <begin position="775"/>
        <end position="830"/>
    </location>
</feature>
<dbReference type="InterPro" id="IPR006171">
    <property type="entry name" value="TOPRIM_dom"/>
</dbReference>
<dbReference type="Gene3D" id="3.40.50.140">
    <property type="match status" value="1"/>
</dbReference>
<dbReference type="GO" id="GO:0003677">
    <property type="term" value="F:DNA binding"/>
    <property type="evidence" value="ECO:0007669"/>
    <property type="project" value="UniProtKB-KW"/>
</dbReference>
<dbReference type="SMART" id="SM00493">
    <property type="entry name" value="TOPRIM"/>
    <property type="match status" value="1"/>
</dbReference>
<dbReference type="Gene3D" id="1.10.290.10">
    <property type="entry name" value="Topoisomerase I, domain 4"/>
    <property type="match status" value="1"/>
</dbReference>
<feature type="site" description="Interaction with DNA" evidence="8">
    <location>
        <position position="159"/>
    </location>
</feature>
<keyword evidence="4" id="KW-0460">Magnesium</keyword>
<dbReference type="InterPro" id="IPR000380">
    <property type="entry name" value="Topo_IA"/>
</dbReference>
<comment type="catalytic activity">
    <reaction evidence="1 8">
        <text>ATP-independent breakage of single-stranded DNA, followed by passage and rejoining.</text>
        <dbReference type="EC" id="5.6.2.1"/>
    </reaction>
</comment>
<dbReference type="InterPro" id="IPR023406">
    <property type="entry name" value="Topo_IA_AS"/>
</dbReference>
<protein>
    <recommendedName>
        <fullName evidence="8">DNA topoisomerase 1</fullName>
        <ecNumber evidence="8">5.6.2.1</ecNumber>
    </recommendedName>
    <alternativeName>
        <fullName evidence="8">DNA topoisomerase I</fullName>
    </alternativeName>
</protein>
<keyword evidence="3" id="KW-0479">Metal-binding</keyword>
<dbReference type="InterPro" id="IPR005733">
    <property type="entry name" value="TopoI_bac-type"/>
</dbReference>
<dbReference type="PROSITE" id="PS50880">
    <property type="entry name" value="TOPRIM"/>
    <property type="match status" value="1"/>
</dbReference>
<keyword evidence="5 8" id="KW-0799">Topoisomerase</keyword>
<reference evidence="12 13" key="1">
    <citation type="submission" date="2023-05" db="EMBL/GenBank/DDBJ databases">
        <title>Complete Genome Resource of Xanthomonas oryzae pv. leersiae Strain YNJC Isolated From Plateau Japonica Rice in Southwest China.</title>
        <authorList>
            <person name="Aa X."/>
            <person name="Mei L."/>
            <person name="Liu P."/>
            <person name="Yang Y."/>
            <person name="Tang C."/>
            <person name="Zhang F."/>
            <person name="Dong C."/>
            <person name="Wang B."/>
            <person name="Chen X."/>
            <person name="Dai L."/>
        </authorList>
    </citation>
    <scope>NUCLEOTIDE SEQUENCE [LARGE SCALE GENOMIC DNA]</scope>
    <source>
        <strain evidence="12 13">YNJC</strain>
    </source>
</reference>
<comment type="function">
    <text evidence="8">Releases the supercoiling and torsional tension of DNA, which is introduced during the DNA replication and transcription, by transiently cleaving and rejoining one strand of the DNA duplex. Introduces a single-strand break via transesterification at a target site in duplex DNA. The scissile phosphodiester is attacked by the catalytic tyrosine of the enzyme, resulting in the formation of a DNA-(5'-phosphotyrosyl)-enzyme intermediate and the expulsion of a 3'-OH DNA strand. The free DNA strand then undergoes passage around the unbroken strand, thus removing DNA supercoils. Finally, in the religation step, the DNA 3'-OH attacks the covalent intermediate to expel the active-site tyrosine and restore the DNA phosphodiester backbone.</text>
</comment>
<dbReference type="InterPro" id="IPR003602">
    <property type="entry name" value="Topo_IA_DNA-bd_dom"/>
</dbReference>
<dbReference type="SMART" id="SM00436">
    <property type="entry name" value="TOP1Bc"/>
    <property type="match status" value="1"/>
</dbReference>
<feature type="domain" description="Toprim" evidence="10">
    <location>
        <begin position="3"/>
        <end position="119"/>
    </location>
</feature>
<dbReference type="NCBIfam" id="TIGR01051">
    <property type="entry name" value="topA_bact"/>
    <property type="match status" value="1"/>
</dbReference>
<organism evidence="12 13">
    <name type="scientific">Xanthomonas oryzae pv. leersiae</name>
    <dbReference type="NCBI Taxonomy" id="3112258"/>
    <lineage>
        <taxon>Bacteria</taxon>
        <taxon>Pseudomonadati</taxon>
        <taxon>Pseudomonadota</taxon>
        <taxon>Gammaproteobacteria</taxon>
        <taxon>Lysobacterales</taxon>
        <taxon>Lysobacteraceae</taxon>
        <taxon>Xanthomonas</taxon>
    </lineage>
</organism>
<feature type="site" description="Interaction with DNA" evidence="8">
    <location>
        <position position="33"/>
    </location>
</feature>
<feature type="active site" description="O-(5'-phospho-DNA)-tyrosine intermediate" evidence="8">
    <location>
        <position position="308"/>
    </location>
</feature>
<dbReference type="InterPro" id="IPR013824">
    <property type="entry name" value="Topo_IA_cen_sub1"/>
</dbReference>
<evidence type="ECO:0000256" key="9">
    <source>
        <dbReference type="SAM" id="MobiDB-lite"/>
    </source>
</evidence>
<dbReference type="NCBIfam" id="NF006451">
    <property type="entry name" value="PRK08780.1"/>
    <property type="match status" value="1"/>
</dbReference>
<evidence type="ECO:0000259" key="10">
    <source>
        <dbReference type="PROSITE" id="PS50880"/>
    </source>
</evidence>
<evidence type="ECO:0000313" key="12">
    <source>
        <dbReference type="EMBL" id="WIX06309.1"/>
    </source>
</evidence>
<dbReference type="GO" id="GO:0046872">
    <property type="term" value="F:metal ion binding"/>
    <property type="evidence" value="ECO:0007669"/>
    <property type="project" value="UniProtKB-KW"/>
</dbReference>
<comment type="similarity">
    <text evidence="2 8">Belongs to the type IA topoisomerase family.</text>
</comment>
<accession>A0AAJ6GUG3</accession>
<feature type="site" description="Interaction with DNA" evidence="8">
    <location>
        <position position="147"/>
    </location>
</feature>
<dbReference type="InterPro" id="IPR003601">
    <property type="entry name" value="Topo_IA_2"/>
</dbReference>
<feature type="site" description="Interaction with DNA" evidence="8">
    <location>
        <position position="144"/>
    </location>
</feature>
<feature type="region of interest" description="Disordered" evidence="9">
    <location>
        <begin position="252"/>
        <end position="272"/>
    </location>
</feature>
<dbReference type="Gene3D" id="2.70.20.10">
    <property type="entry name" value="Topoisomerase I, domain 3"/>
    <property type="match status" value="1"/>
</dbReference>
<dbReference type="GO" id="GO:0003917">
    <property type="term" value="F:DNA topoisomerase type I (single strand cut, ATP-independent) activity"/>
    <property type="evidence" value="ECO:0007669"/>
    <property type="project" value="UniProtKB-UniRule"/>
</dbReference>
<evidence type="ECO:0000256" key="1">
    <source>
        <dbReference type="ARBA" id="ARBA00000213"/>
    </source>
</evidence>
<name>A0AAJ6GUG3_9XANT</name>
<evidence type="ECO:0000313" key="13">
    <source>
        <dbReference type="Proteomes" id="UP001228059"/>
    </source>
</evidence>
<evidence type="ECO:0000256" key="5">
    <source>
        <dbReference type="ARBA" id="ARBA00023029"/>
    </source>
</evidence>
<dbReference type="Pfam" id="PF13368">
    <property type="entry name" value="Toprim_C_rpt"/>
    <property type="match status" value="3"/>
</dbReference>
<gene>
    <name evidence="8" type="primary">topA</name>
    <name evidence="12" type="ORF">QN060_19880</name>
</gene>
<dbReference type="CDD" id="cd00186">
    <property type="entry name" value="TOP1Ac"/>
    <property type="match status" value="1"/>
</dbReference>
<dbReference type="AlphaFoldDB" id="A0AAJ6GUG3"/>
<dbReference type="InterPro" id="IPR013825">
    <property type="entry name" value="Topo_IA_cen_sub2"/>
</dbReference>
<evidence type="ECO:0000256" key="3">
    <source>
        <dbReference type="ARBA" id="ARBA00022723"/>
    </source>
</evidence>
<dbReference type="EMBL" id="CP127225">
    <property type="protein sequence ID" value="WIX06309.1"/>
    <property type="molecule type" value="Genomic_DNA"/>
</dbReference>
<dbReference type="PROSITE" id="PS00396">
    <property type="entry name" value="TOPO_IA_1"/>
    <property type="match status" value="1"/>
</dbReference>
<dbReference type="InterPro" id="IPR025589">
    <property type="entry name" value="Toprim_C_rpt"/>
</dbReference>
<dbReference type="Proteomes" id="UP001228059">
    <property type="component" value="Chromosome"/>
</dbReference>
<dbReference type="CDD" id="cd03363">
    <property type="entry name" value="TOPRIM_TopoIA_TopoI"/>
    <property type="match status" value="1"/>
</dbReference>